<keyword evidence="5" id="KW-0418">Kinase</keyword>
<dbReference type="InterPro" id="IPR003661">
    <property type="entry name" value="HisK_dim/P_dom"/>
</dbReference>
<keyword evidence="10" id="KW-1185">Reference proteome</keyword>
<evidence type="ECO:0000259" key="8">
    <source>
        <dbReference type="PROSITE" id="PS50113"/>
    </source>
</evidence>
<dbReference type="PROSITE" id="PS50113">
    <property type="entry name" value="PAC"/>
    <property type="match status" value="1"/>
</dbReference>
<dbReference type="PROSITE" id="PS50109">
    <property type="entry name" value="HIS_KIN"/>
    <property type="match status" value="1"/>
</dbReference>
<dbReference type="InterPro" id="IPR036097">
    <property type="entry name" value="HisK_dim/P_sf"/>
</dbReference>
<dbReference type="EC" id="2.7.13.3" evidence="2"/>
<keyword evidence="6" id="KW-0902">Two-component regulatory system</keyword>
<dbReference type="InterPro" id="IPR035965">
    <property type="entry name" value="PAS-like_dom_sf"/>
</dbReference>
<evidence type="ECO:0000259" key="7">
    <source>
        <dbReference type="PROSITE" id="PS50109"/>
    </source>
</evidence>
<dbReference type="InterPro" id="IPR013656">
    <property type="entry name" value="PAS_4"/>
</dbReference>
<dbReference type="SMART" id="SM00388">
    <property type="entry name" value="HisKA"/>
    <property type="match status" value="1"/>
</dbReference>
<dbReference type="Gene3D" id="3.30.450.40">
    <property type="match status" value="2"/>
</dbReference>
<dbReference type="Gene3D" id="3.30.450.20">
    <property type="entry name" value="PAS domain"/>
    <property type="match status" value="1"/>
</dbReference>
<organism evidence="9 10">
    <name type="scientific">Archangium gephyra</name>
    <dbReference type="NCBI Taxonomy" id="48"/>
    <lineage>
        <taxon>Bacteria</taxon>
        <taxon>Pseudomonadati</taxon>
        <taxon>Myxococcota</taxon>
        <taxon>Myxococcia</taxon>
        <taxon>Myxococcales</taxon>
        <taxon>Cystobacterineae</taxon>
        <taxon>Archangiaceae</taxon>
        <taxon>Archangium</taxon>
    </lineage>
</organism>
<protein>
    <recommendedName>
        <fullName evidence="2">histidine kinase</fullName>
        <ecNumber evidence="2">2.7.13.3</ecNumber>
    </recommendedName>
</protein>
<evidence type="ECO:0000256" key="5">
    <source>
        <dbReference type="ARBA" id="ARBA00022777"/>
    </source>
</evidence>
<evidence type="ECO:0000256" key="2">
    <source>
        <dbReference type="ARBA" id="ARBA00012438"/>
    </source>
</evidence>
<dbReference type="Pfam" id="PF01590">
    <property type="entry name" value="GAF"/>
    <property type="match status" value="1"/>
</dbReference>
<dbReference type="EMBL" id="QUMU01000012">
    <property type="protein sequence ID" value="REG26019.1"/>
    <property type="molecule type" value="Genomic_DNA"/>
</dbReference>
<dbReference type="SMART" id="SM00065">
    <property type="entry name" value="GAF"/>
    <property type="match status" value="2"/>
</dbReference>
<dbReference type="InterPro" id="IPR000700">
    <property type="entry name" value="PAS-assoc_C"/>
</dbReference>
<evidence type="ECO:0000313" key="9">
    <source>
        <dbReference type="EMBL" id="REG26019.1"/>
    </source>
</evidence>
<evidence type="ECO:0000256" key="1">
    <source>
        <dbReference type="ARBA" id="ARBA00000085"/>
    </source>
</evidence>
<dbReference type="PANTHER" id="PTHR43711">
    <property type="entry name" value="TWO-COMPONENT HISTIDINE KINASE"/>
    <property type="match status" value="1"/>
</dbReference>
<dbReference type="Pfam" id="PF13185">
    <property type="entry name" value="GAF_2"/>
    <property type="match status" value="1"/>
</dbReference>
<dbReference type="SUPFAM" id="SSF55785">
    <property type="entry name" value="PYP-like sensor domain (PAS domain)"/>
    <property type="match status" value="1"/>
</dbReference>
<comment type="catalytic activity">
    <reaction evidence="1">
        <text>ATP + protein L-histidine = ADP + protein N-phospho-L-histidine.</text>
        <dbReference type="EC" id="2.7.13.3"/>
    </reaction>
</comment>
<dbReference type="PANTHER" id="PTHR43711:SF1">
    <property type="entry name" value="HISTIDINE KINASE 1"/>
    <property type="match status" value="1"/>
</dbReference>
<evidence type="ECO:0000256" key="3">
    <source>
        <dbReference type="ARBA" id="ARBA00022553"/>
    </source>
</evidence>
<evidence type="ECO:0000313" key="10">
    <source>
        <dbReference type="Proteomes" id="UP000256345"/>
    </source>
</evidence>
<dbReference type="InterPro" id="IPR005467">
    <property type="entry name" value="His_kinase_dom"/>
</dbReference>
<dbReference type="Pfam" id="PF02518">
    <property type="entry name" value="HATPase_c"/>
    <property type="match status" value="1"/>
</dbReference>
<proteinExistence type="predicted"/>
<dbReference type="Pfam" id="PF00512">
    <property type="entry name" value="HisKA"/>
    <property type="match status" value="1"/>
</dbReference>
<keyword evidence="3" id="KW-0597">Phosphoprotein</keyword>
<dbReference type="InterPro" id="IPR050736">
    <property type="entry name" value="Sensor_HK_Regulatory"/>
</dbReference>
<feature type="domain" description="PAC" evidence="8">
    <location>
        <begin position="285"/>
        <end position="339"/>
    </location>
</feature>
<dbReference type="Proteomes" id="UP000256345">
    <property type="component" value="Unassembled WGS sequence"/>
</dbReference>
<dbReference type="SUPFAM" id="SSF55781">
    <property type="entry name" value="GAF domain-like"/>
    <property type="match status" value="2"/>
</dbReference>
<feature type="domain" description="Histidine kinase" evidence="7">
    <location>
        <begin position="520"/>
        <end position="736"/>
    </location>
</feature>
<sequence length="738" mass="80104">MLELEMPSVSGAGSGGPGLLLSLLHSRSQLLGRMSRELASCTGREEVYRCLGRVALPELGDWCDLDVLQDGVLQRAAAFRAPHGAVHGPPGGPPSLLARRVARSGHPELLQGPDEQVAVLLSSGEETLPRVRAAGPLDCMAVPLRLAGQLLGVLSFASREPELHLDEDALALAEDLAGCVALALETDRLRQELKRARHHAQRQAADFQTLLDVIPVGIGIAYDRECRYIHQNGWFARLHGLPLESNISLSAPDTELQPIRYLDGNGRALIPEELPMQRAAATGQEVLDVELDLEVHGQRRGTIVVSAVPLFDEEHRPRGSIGTIQDVTARKRATEAQRFLAESSVALSSSLDPEQTSRTLVELCVPALASVAAFCGWRPDGTLGMLMLTHADPTLQPLADEVARTFVIPEGHPIHEAMMTGRPRLIPVLEEASSWYAGGEAQRQGPCHGLGVHSVMLIPLAAPQGVAGVLVLGSTDRACTEEDFTFAQEYAAHATYAIDNARLYREARDAISLRDEFLSIAGHELRTPLTSLQLGLLHIVRESATPGDPARLSKWVAMCQRQGERVGRLVGCLLDVSRITAGRLPMVLEEMDLSALMEEVAARMGAELEKVGCPLVLKLQSPLRGRWDRSRLDQVLTNLLGNAMKYGQGRPIEVTTLATPEGVCVRIRDEGIGISPEDQARIFGRFERAVSERHYGGLGLGLWISRQIVTELGGHIRVESVQGQGSSFTVELPRWVEG</sequence>
<gene>
    <name evidence="9" type="ORF">ATI61_112114</name>
</gene>
<dbReference type="InterPro" id="IPR004358">
    <property type="entry name" value="Sig_transdc_His_kin-like_C"/>
</dbReference>
<dbReference type="InterPro" id="IPR001610">
    <property type="entry name" value="PAC"/>
</dbReference>
<dbReference type="PRINTS" id="PR00344">
    <property type="entry name" value="BCTRLSENSOR"/>
</dbReference>
<dbReference type="InterPro" id="IPR029016">
    <property type="entry name" value="GAF-like_dom_sf"/>
</dbReference>
<dbReference type="InterPro" id="IPR003018">
    <property type="entry name" value="GAF"/>
</dbReference>
<dbReference type="Gene3D" id="1.10.287.130">
    <property type="match status" value="1"/>
</dbReference>
<accession>A0ABX9JS17</accession>
<evidence type="ECO:0000256" key="6">
    <source>
        <dbReference type="ARBA" id="ARBA00023012"/>
    </source>
</evidence>
<dbReference type="CDD" id="cd00082">
    <property type="entry name" value="HisKA"/>
    <property type="match status" value="1"/>
</dbReference>
<dbReference type="SMART" id="SM00086">
    <property type="entry name" value="PAC"/>
    <property type="match status" value="1"/>
</dbReference>
<dbReference type="SMART" id="SM00387">
    <property type="entry name" value="HATPase_c"/>
    <property type="match status" value="1"/>
</dbReference>
<dbReference type="SUPFAM" id="SSF55874">
    <property type="entry name" value="ATPase domain of HSP90 chaperone/DNA topoisomerase II/histidine kinase"/>
    <property type="match status" value="1"/>
</dbReference>
<dbReference type="InterPro" id="IPR003594">
    <property type="entry name" value="HATPase_dom"/>
</dbReference>
<name>A0ABX9JS17_9BACT</name>
<dbReference type="Pfam" id="PF08448">
    <property type="entry name" value="PAS_4"/>
    <property type="match status" value="1"/>
</dbReference>
<dbReference type="SUPFAM" id="SSF47384">
    <property type="entry name" value="Homodimeric domain of signal transducing histidine kinase"/>
    <property type="match status" value="1"/>
</dbReference>
<dbReference type="Gene3D" id="3.30.565.10">
    <property type="entry name" value="Histidine kinase-like ATPase, C-terminal domain"/>
    <property type="match status" value="1"/>
</dbReference>
<reference evidence="9 10" key="1">
    <citation type="submission" date="2018-08" db="EMBL/GenBank/DDBJ databases">
        <title>Genomic Encyclopedia of Archaeal and Bacterial Type Strains, Phase II (KMG-II): from individual species to whole genera.</title>
        <authorList>
            <person name="Goeker M."/>
        </authorList>
    </citation>
    <scope>NUCLEOTIDE SEQUENCE [LARGE SCALE GENOMIC DNA]</scope>
    <source>
        <strain evidence="9 10">DSM 2261</strain>
    </source>
</reference>
<keyword evidence="4" id="KW-0808">Transferase</keyword>
<dbReference type="InterPro" id="IPR036890">
    <property type="entry name" value="HATPase_C_sf"/>
</dbReference>
<comment type="caution">
    <text evidence="9">The sequence shown here is derived from an EMBL/GenBank/DDBJ whole genome shotgun (WGS) entry which is preliminary data.</text>
</comment>
<evidence type="ECO:0000256" key="4">
    <source>
        <dbReference type="ARBA" id="ARBA00022679"/>
    </source>
</evidence>